<dbReference type="GO" id="GO:0061630">
    <property type="term" value="F:ubiquitin protein ligase activity"/>
    <property type="evidence" value="ECO:0007669"/>
    <property type="project" value="TreeGrafter"/>
</dbReference>
<name>A0A5C2RNN8_9APHY</name>
<dbReference type="PANTHER" id="PTHR45931:SF3">
    <property type="entry name" value="RING ZINC FINGER-CONTAINING PROTEIN"/>
    <property type="match status" value="1"/>
</dbReference>
<dbReference type="Proteomes" id="UP000313359">
    <property type="component" value="Unassembled WGS sequence"/>
</dbReference>
<dbReference type="SUPFAM" id="SSF57850">
    <property type="entry name" value="RING/U-box"/>
    <property type="match status" value="1"/>
</dbReference>
<feature type="domain" description="RING-type" evidence="6">
    <location>
        <begin position="100"/>
        <end position="142"/>
    </location>
</feature>
<accession>A0A5C2RNN8</accession>
<evidence type="ECO:0000256" key="3">
    <source>
        <dbReference type="ARBA" id="ARBA00022833"/>
    </source>
</evidence>
<dbReference type="SMART" id="SM00184">
    <property type="entry name" value="RING"/>
    <property type="match status" value="1"/>
</dbReference>
<dbReference type="InterPro" id="IPR051834">
    <property type="entry name" value="RING_finger_E3_ligase"/>
</dbReference>
<dbReference type="GO" id="GO:0005634">
    <property type="term" value="C:nucleus"/>
    <property type="evidence" value="ECO:0007669"/>
    <property type="project" value="TreeGrafter"/>
</dbReference>
<dbReference type="OrthoDB" id="8062037at2759"/>
<keyword evidence="2 4" id="KW-0863">Zinc-finger</keyword>
<dbReference type="Gene3D" id="3.30.40.10">
    <property type="entry name" value="Zinc/RING finger domain, C3HC4 (zinc finger)"/>
    <property type="match status" value="1"/>
</dbReference>
<evidence type="ECO:0000256" key="4">
    <source>
        <dbReference type="PROSITE-ProRule" id="PRU00175"/>
    </source>
</evidence>
<dbReference type="GO" id="GO:0008270">
    <property type="term" value="F:zinc ion binding"/>
    <property type="evidence" value="ECO:0007669"/>
    <property type="project" value="UniProtKB-KW"/>
</dbReference>
<evidence type="ECO:0000259" key="6">
    <source>
        <dbReference type="PROSITE" id="PS50089"/>
    </source>
</evidence>
<evidence type="ECO:0000256" key="1">
    <source>
        <dbReference type="ARBA" id="ARBA00022723"/>
    </source>
</evidence>
<reference evidence="7" key="1">
    <citation type="journal article" date="2018" name="Genome Biol. Evol.">
        <title>Genomics and development of Lentinus tigrinus, a white-rot wood-decaying mushroom with dimorphic fruiting bodies.</title>
        <authorList>
            <person name="Wu B."/>
            <person name="Xu Z."/>
            <person name="Knudson A."/>
            <person name="Carlson A."/>
            <person name="Chen N."/>
            <person name="Kovaka S."/>
            <person name="LaButti K."/>
            <person name="Lipzen A."/>
            <person name="Pennachio C."/>
            <person name="Riley R."/>
            <person name="Schakwitz W."/>
            <person name="Umezawa K."/>
            <person name="Ohm R.A."/>
            <person name="Grigoriev I.V."/>
            <person name="Nagy L.G."/>
            <person name="Gibbons J."/>
            <person name="Hibbett D."/>
        </authorList>
    </citation>
    <scope>NUCLEOTIDE SEQUENCE [LARGE SCALE GENOMIC DNA]</scope>
    <source>
        <strain evidence="7">ALCF2SS1-6</strain>
    </source>
</reference>
<dbReference type="PANTHER" id="PTHR45931">
    <property type="entry name" value="SI:CH211-59O9.10"/>
    <property type="match status" value="1"/>
</dbReference>
<dbReference type="InterPro" id="IPR001841">
    <property type="entry name" value="Znf_RING"/>
</dbReference>
<dbReference type="InterPro" id="IPR013083">
    <property type="entry name" value="Znf_RING/FYVE/PHD"/>
</dbReference>
<gene>
    <name evidence="7" type="ORF">L227DRAFT_40386</name>
</gene>
<protein>
    <recommendedName>
        <fullName evidence="6">RING-type domain-containing protein</fullName>
    </recommendedName>
</protein>
<sequence length="197" mass="22298">MRAGEGPTPLNGRFARRGFAPDMVWVDLPSMHRSSHFRRRWHFGDYMRDEDIDMSYEGLLTLSSLLGDVKPRGTPAEIISSLPKGTYGDWVQPGETEERCPICLDDYAASDACMRIPDCSHWFHDGCLQQWLQGARTCPVCRGRVNRAGPAESTTAPVAGPSGSSSNDRRNNRDEEDDTNRDGERTPRHWLPPWRHD</sequence>
<dbReference type="Pfam" id="PF13639">
    <property type="entry name" value="zf-RING_2"/>
    <property type="match status" value="1"/>
</dbReference>
<dbReference type="GO" id="GO:0006511">
    <property type="term" value="P:ubiquitin-dependent protein catabolic process"/>
    <property type="evidence" value="ECO:0007669"/>
    <property type="project" value="TreeGrafter"/>
</dbReference>
<dbReference type="PROSITE" id="PS50089">
    <property type="entry name" value="ZF_RING_2"/>
    <property type="match status" value="1"/>
</dbReference>
<evidence type="ECO:0000256" key="2">
    <source>
        <dbReference type="ARBA" id="ARBA00022771"/>
    </source>
</evidence>
<proteinExistence type="predicted"/>
<organism evidence="7 8">
    <name type="scientific">Lentinus tigrinus ALCF2SS1-6</name>
    <dbReference type="NCBI Taxonomy" id="1328759"/>
    <lineage>
        <taxon>Eukaryota</taxon>
        <taxon>Fungi</taxon>
        <taxon>Dikarya</taxon>
        <taxon>Basidiomycota</taxon>
        <taxon>Agaricomycotina</taxon>
        <taxon>Agaricomycetes</taxon>
        <taxon>Polyporales</taxon>
        <taxon>Polyporaceae</taxon>
        <taxon>Lentinus</taxon>
    </lineage>
</organism>
<keyword evidence="8" id="KW-1185">Reference proteome</keyword>
<keyword evidence="3" id="KW-0862">Zinc</keyword>
<keyword evidence="1" id="KW-0479">Metal-binding</keyword>
<feature type="region of interest" description="Disordered" evidence="5">
    <location>
        <begin position="147"/>
        <end position="197"/>
    </location>
</feature>
<evidence type="ECO:0000313" key="8">
    <source>
        <dbReference type="Proteomes" id="UP000313359"/>
    </source>
</evidence>
<dbReference type="STRING" id="1328759.A0A5C2RNN8"/>
<evidence type="ECO:0000256" key="5">
    <source>
        <dbReference type="SAM" id="MobiDB-lite"/>
    </source>
</evidence>
<dbReference type="EMBL" id="ML122354">
    <property type="protein sequence ID" value="RPD52529.1"/>
    <property type="molecule type" value="Genomic_DNA"/>
</dbReference>
<evidence type="ECO:0000313" key="7">
    <source>
        <dbReference type="EMBL" id="RPD52529.1"/>
    </source>
</evidence>
<dbReference type="AlphaFoldDB" id="A0A5C2RNN8"/>